<protein>
    <submittedName>
        <fullName evidence="2">Uncharacterized protein</fullName>
    </submittedName>
</protein>
<gene>
    <name evidence="2" type="ORF">OsJ_07427</name>
</gene>
<organism evidence="2">
    <name type="scientific">Oryza sativa subsp. japonica</name>
    <name type="common">Rice</name>
    <dbReference type="NCBI Taxonomy" id="39947"/>
    <lineage>
        <taxon>Eukaryota</taxon>
        <taxon>Viridiplantae</taxon>
        <taxon>Streptophyta</taxon>
        <taxon>Embryophyta</taxon>
        <taxon>Tracheophyta</taxon>
        <taxon>Spermatophyta</taxon>
        <taxon>Magnoliopsida</taxon>
        <taxon>Liliopsida</taxon>
        <taxon>Poales</taxon>
        <taxon>Poaceae</taxon>
        <taxon>BOP clade</taxon>
        <taxon>Oryzoideae</taxon>
        <taxon>Oryzeae</taxon>
        <taxon>Oryzinae</taxon>
        <taxon>Oryza</taxon>
        <taxon>Oryza sativa</taxon>
    </lineage>
</organism>
<accession>B9F0Y3</accession>
<name>B9F0Y3_ORYSJ</name>
<dbReference type="EMBL" id="CM000139">
    <property type="protein sequence ID" value="EEE57325.1"/>
    <property type="molecule type" value="Genomic_DNA"/>
</dbReference>
<dbReference type="AlphaFoldDB" id="B9F0Y3"/>
<reference evidence="2" key="1">
    <citation type="journal article" date="2005" name="PLoS Biol.">
        <title>The genomes of Oryza sativa: a history of duplications.</title>
        <authorList>
            <person name="Yu J."/>
            <person name="Wang J."/>
            <person name="Lin W."/>
            <person name="Li S."/>
            <person name="Li H."/>
            <person name="Zhou J."/>
            <person name="Ni P."/>
            <person name="Dong W."/>
            <person name="Hu S."/>
            <person name="Zeng C."/>
            <person name="Zhang J."/>
            <person name="Zhang Y."/>
            <person name="Li R."/>
            <person name="Xu Z."/>
            <person name="Li S."/>
            <person name="Li X."/>
            <person name="Zheng H."/>
            <person name="Cong L."/>
            <person name="Lin L."/>
            <person name="Yin J."/>
            <person name="Geng J."/>
            <person name="Li G."/>
            <person name="Shi J."/>
            <person name="Liu J."/>
            <person name="Lv H."/>
            <person name="Li J."/>
            <person name="Wang J."/>
            <person name="Deng Y."/>
            <person name="Ran L."/>
            <person name="Shi X."/>
            <person name="Wang X."/>
            <person name="Wu Q."/>
            <person name="Li C."/>
            <person name="Ren X."/>
            <person name="Wang J."/>
            <person name="Wang X."/>
            <person name="Li D."/>
            <person name="Liu D."/>
            <person name="Zhang X."/>
            <person name="Ji Z."/>
            <person name="Zhao W."/>
            <person name="Sun Y."/>
            <person name="Zhang Z."/>
            <person name="Bao J."/>
            <person name="Han Y."/>
            <person name="Dong L."/>
            <person name="Ji J."/>
            <person name="Chen P."/>
            <person name="Wu S."/>
            <person name="Liu J."/>
            <person name="Xiao Y."/>
            <person name="Bu D."/>
            <person name="Tan J."/>
            <person name="Yang L."/>
            <person name="Ye C."/>
            <person name="Zhang J."/>
            <person name="Xu J."/>
            <person name="Zhou Y."/>
            <person name="Yu Y."/>
            <person name="Zhang B."/>
            <person name="Zhuang S."/>
            <person name="Wei H."/>
            <person name="Liu B."/>
            <person name="Lei M."/>
            <person name="Yu H."/>
            <person name="Li Y."/>
            <person name="Xu H."/>
            <person name="Wei S."/>
            <person name="He X."/>
            <person name="Fang L."/>
            <person name="Zhang Z."/>
            <person name="Zhang Y."/>
            <person name="Huang X."/>
            <person name="Su Z."/>
            <person name="Tong W."/>
            <person name="Li J."/>
            <person name="Tong Z."/>
            <person name="Li S."/>
            <person name="Ye J."/>
            <person name="Wang L."/>
            <person name="Fang L."/>
            <person name="Lei T."/>
            <person name="Chen C."/>
            <person name="Chen H."/>
            <person name="Xu Z."/>
            <person name="Li H."/>
            <person name="Huang H."/>
            <person name="Zhang F."/>
            <person name="Xu H."/>
            <person name="Li N."/>
            <person name="Zhao C."/>
            <person name="Li S."/>
            <person name="Dong L."/>
            <person name="Huang Y."/>
            <person name="Li L."/>
            <person name="Xi Y."/>
            <person name="Qi Q."/>
            <person name="Li W."/>
            <person name="Zhang B."/>
            <person name="Hu W."/>
            <person name="Zhang Y."/>
            <person name="Tian X."/>
            <person name="Jiao Y."/>
            <person name="Liang X."/>
            <person name="Jin J."/>
            <person name="Gao L."/>
            <person name="Zheng W."/>
            <person name="Hao B."/>
            <person name="Liu S."/>
            <person name="Wang W."/>
            <person name="Yuan L."/>
            <person name="Cao M."/>
            <person name="McDermott J."/>
            <person name="Samudrala R."/>
            <person name="Wang J."/>
            <person name="Wong G.K."/>
            <person name="Yang H."/>
        </authorList>
    </citation>
    <scope>NUCLEOTIDE SEQUENCE [LARGE SCALE GENOMIC DNA]</scope>
</reference>
<reference evidence="2" key="2">
    <citation type="submission" date="2008-12" db="EMBL/GenBank/DDBJ databases">
        <title>Improved gene annotation of the rice (Oryza sativa) genomes.</title>
        <authorList>
            <person name="Wang J."/>
            <person name="Li R."/>
            <person name="Fan W."/>
            <person name="Huang Q."/>
            <person name="Zhang J."/>
            <person name="Zhou Y."/>
            <person name="Hu Y."/>
            <person name="Zi S."/>
            <person name="Li J."/>
            <person name="Ni P."/>
            <person name="Zheng H."/>
            <person name="Zhang Y."/>
            <person name="Zhao M."/>
            <person name="Hao Q."/>
            <person name="McDermott J."/>
            <person name="Samudrala R."/>
            <person name="Kristiansen K."/>
            <person name="Wong G.K.-S."/>
        </authorList>
    </citation>
    <scope>NUCLEOTIDE SEQUENCE</scope>
</reference>
<evidence type="ECO:0000256" key="1">
    <source>
        <dbReference type="SAM" id="MobiDB-lite"/>
    </source>
</evidence>
<evidence type="ECO:0000313" key="2">
    <source>
        <dbReference type="EMBL" id="EEE57325.1"/>
    </source>
</evidence>
<sequence>MMSLDSSHGPTMENPPPPLLPPAEKVRGTEASAPARSGKAPSSAMCERCGGPAREAQLGLHLPPAAAAAAAAAGHGRVVVGFGSAASPAF</sequence>
<proteinExistence type="predicted"/>
<dbReference type="Proteomes" id="UP000007752">
    <property type="component" value="Chromosome 2"/>
</dbReference>
<feature type="region of interest" description="Disordered" evidence="1">
    <location>
        <begin position="1"/>
        <end position="48"/>
    </location>
</feature>